<sequence length="160" mass="17538">MRSCFSFLLILLLGVASLATAGRSTNGNWSWINCGRLLTDPMLLTTISISPDPPVVGQNAAMGIKINVRKPLDDTPILANFTLWEHKGAKPVSLDDVDLCALIRMHNPDVQCPPKKTGEMAFDIPMDNFKKEWGYFGFNVHAAYANGTELGCASIKYGHE</sequence>
<dbReference type="OrthoDB" id="6409159at2759"/>
<dbReference type="InterPro" id="IPR036846">
    <property type="entry name" value="GM2-AP_sf"/>
</dbReference>
<comment type="caution">
    <text evidence="4">The sequence shown here is derived from an EMBL/GenBank/DDBJ whole genome shotgun (WGS) entry which is preliminary data.</text>
</comment>
<evidence type="ECO:0000256" key="2">
    <source>
        <dbReference type="SAM" id="SignalP"/>
    </source>
</evidence>
<dbReference type="AlphaFoldDB" id="A0A162MPP0"/>
<evidence type="ECO:0000313" key="4">
    <source>
        <dbReference type="EMBL" id="OAA64950.1"/>
    </source>
</evidence>
<keyword evidence="5" id="KW-1185">Reference proteome</keyword>
<dbReference type="GeneID" id="30020652"/>
<evidence type="ECO:0000313" key="5">
    <source>
        <dbReference type="Proteomes" id="UP000076744"/>
    </source>
</evidence>
<dbReference type="Gene3D" id="2.70.220.10">
    <property type="entry name" value="Ganglioside GM2 activator"/>
    <property type="match status" value="1"/>
</dbReference>
<reference evidence="4 5" key="1">
    <citation type="journal article" date="2016" name="Genome Biol. Evol.">
        <title>Divergent and convergent evolution of fungal pathogenicity.</title>
        <authorList>
            <person name="Shang Y."/>
            <person name="Xiao G."/>
            <person name="Zheng P."/>
            <person name="Cen K."/>
            <person name="Zhan S."/>
            <person name="Wang C."/>
        </authorList>
    </citation>
    <scope>NUCLEOTIDE SEQUENCE [LARGE SCALE GENOMIC DNA]</scope>
    <source>
        <strain evidence="4 5">ARSEF 2679</strain>
    </source>
</reference>
<dbReference type="Pfam" id="PF02221">
    <property type="entry name" value="E1_DerP2_DerF2"/>
    <property type="match status" value="1"/>
</dbReference>
<evidence type="ECO:0000259" key="3">
    <source>
        <dbReference type="Pfam" id="PF02221"/>
    </source>
</evidence>
<gene>
    <name evidence="4" type="ORF">ISF_04360</name>
</gene>
<dbReference type="RefSeq" id="XP_018704922.1">
    <property type="nucleotide sequence ID" value="XM_018847966.1"/>
</dbReference>
<dbReference type="SUPFAM" id="SSF63707">
    <property type="entry name" value="Ganglioside M2 (gm2) activator"/>
    <property type="match status" value="1"/>
</dbReference>
<dbReference type="InterPro" id="IPR003172">
    <property type="entry name" value="ML_dom"/>
</dbReference>
<dbReference type="Proteomes" id="UP000076744">
    <property type="component" value="Unassembled WGS sequence"/>
</dbReference>
<feature type="chain" id="PRO_5007837425" description="MD-2-related lipid-recognition domain-containing protein" evidence="2">
    <location>
        <begin position="22"/>
        <end position="160"/>
    </location>
</feature>
<proteinExistence type="predicted"/>
<organism evidence="4 5">
    <name type="scientific">Cordyceps fumosorosea (strain ARSEF 2679)</name>
    <name type="common">Isaria fumosorosea</name>
    <dbReference type="NCBI Taxonomy" id="1081104"/>
    <lineage>
        <taxon>Eukaryota</taxon>
        <taxon>Fungi</taxon>
        <taxon>Dikarya</taxon>
        <taxon>Ascomycota</taxon>
        <taxon>Pezizomycotina</taxon>
        <taxon>Sordariomycetes</taxon>
        <taxon>Hypocreomycetidae</taxon>
        <taxon>Hypocreales</taxon>
        <taxon>Cordycipitaceae</taxon>
        <taxon>Cordyceps</taxon>
    </lineage>
</organism>
<keyword evidence="1 2" id="KW-0732">Signal</keyword>
<protein>
    <recommendedName>
        <fullName evidence="3">MD-2-related lipid-recognition domain-containing protein</fullName>
    </recommendedName>
</protein>
<evidence type="ECO:0000256" key="1">
    <source>
        <dbReference type="ARBA" id="ARBA00022729"/>
    </source>
</evidence>
<feature type="domain" description="MD-2-related lipid-recognition" evidence="3">
    <location>
        <begin position="29"/>
        <end position="153"/>
    </location>
</feature>
<name>A0A162MPP0_CORFA</name>
<accession>A0A162MPP0</accession>
<feature type="signal peptide" evidence="2">
    <location>
        <begin position="1"/>
        <end position="21"/>
    </location>
</feature>
<dbReference type="EMBL" id="AZHB01000009">
    <property type="protein sequence ID" value="OAA64950.1"/>
    <property type="molecule type" value="Genomic_DNA"/>
</dbReference>